<reference evidence="1 2" key="1">
    <citation type="submission" date="2019-12" db="EMBL/GenBank/DDBJ databases">
        <authorList>
            <person name="Alioto T."/>
            <person name="Alioto T."/>
            <person name="Gomez Garrido J."/>
        </authorList>
    </citation>
    <scope>NUCLEOTIDE SEQUENCE [LARGE SCALE GENOMIC DNA]</scope>
</reference>
<organism evidence="1 2">
    <name type="scientific">Olea europaea subsp. europaea</name>
    <dbReference type="NCBI Taxonomy" id="158383"/>
    <lineage>
        <taxon>Eukaryota</taxon>
        <taxon>Viridiplantae</taxon>
        <taxon>Streptophyta</taxon>
        <taxon>Embryophyta</taxon>
        <taxon>Tracheophyta</taxon>
        <taxon>Spermatophyta</taxon>
        <taxon>Magnoliopsida</taxon>
        <taxon>eudicotyledons</taxon>
        <taxon>Gunneridae</taxon>
        <taxon>Pentapetalae</taxon>
        <taxon>asterids</taxon>
        <taxon>lamiids</taxon>
        <taxon>Lamiales</taxon>
        <taxon>Oleaceae</taxon>
        <taxon>Oleeae</taxon>
        <taxon>Olea</taxon>
    </lineage>
</organism>
<accession>A0A8S0Q382</accession>
<comment type="caution">
    <text evidence="1">The sequence shown here is derived from an EMBL/GenBank/DDBJ whole genome shotgun (WGS) entry which is preliminary data.</text>
</comment>
<proteinExistence type="predicted"/>
<dbReference type="Gramene" id="OE9A059498T1">
    <property type="protein sequence ID" value="OE9A059498C1"/>
    <property type="gene ID" value="OE9A059498"/>
</dbReference>
<dbReference type="AlphaFoldDB" id="A0A8S0Q382"/>
<protein>
    <submittedName>
        <fullName evidence="1">Uncharacterized protein</fullName>
    </submittedName>
</protein>
<gene>
    <name evidence="1" type="ORF">OLEA9_A059498</name>
</gene>
<keyword evidence="2" id="KW-1185">Reference proteome</keyword>
<evidence type="ECO:0000313" key="2">
    <source>
        <dbReference type="Proteomes" id="UP000594638"/>
    </source>
</evidence>
<evidence type="ECO:0000313" key="1">
    <source>
        <dbReference type="EMBL" id="CAA2959184.1"/>
    </source>
</evidence>
<dbReference type="Proteomes" id="UP000594638">
    <property type="component" value="Unassembled WGS sequence"/>
</dbReference>
<dbReference type="EMBL" id="CACTIH010000310">
    <property type="protein sequence ID" value="CAA2959184.1"/>
    <property type="molecule type" value="Genomic_DNA"/>
</dbReference>
<name>A0A8S0Q382_OLEEU</name>
<sequence length="110" mass="12334">MRIPDFSSSSASLLLQVAVRATRSSDTAKLLVALMASLLQKEERWCGSVVMLLLDLGEMVVLDLNVDREEVEVVMLVAESNSLVDVWRLQRKRAVACSYEQWIFHVVAVV</sequence>